<feature type="binding site" evidence="2">
    <location>
        <position position="92"/>
    </location>
    <ligand>
        <name>Cu cation</name>
        <dbReference type="ChEBI" id="CHEBI:23378"/>
    </ligand>
</feature>
<dbReference type="PANTHER" id="PTHR12151">
    <property type="entry name" value="ELECTRON TRANSPORT PROTIN SCO1/SENC FAMILY MEMBER"/>
    <property type="match status" value="1"/>
</dbReference>
<keyword evidence="4" id="KW-0812">Transmembrane</keyword>
<keyword evidence="3" id="KW-1015">Disulfide bond</keyword>
<evidence type="ECO:0000313" key="5">
    <source>
        <dbReference type="EMBL" id="SDW76354.1"/>
    </source>
</evidence>
<dbReference type="GO" id="GO:0046872">
    <property type="term" value="F:metal ion binding"/>
    <property type="evidence" value="ECO:0007669"/>
    <property type="project" value="UniProtKB-KW"/>
</dbReference>
<feature type="transmembrane region" description="Helical" evidence="4">
    <location>
        <begin position="244"/>
        <end position="262"/>
    </location>
</feature>
<keyword evidence="4" id="KW-0472">Membrane</keyword>
<dbReference type="InterPro" id="IPR036249">
    <property type="entry name" value="Thioredoxin-like_sf"/>
</dbReference>
<dbReference type="Gene3D" id="3.40.30.10">
    <property type="entry name" value="Glutaredoxin"/>
    <property type="match status" value="1"/>
</dbReference>
<sequence length="270" mass="31234">MNRKALLGLCVAVLLPVFCYLVLKYASERAVDMPRRFLLDTVITRVEKGKEVNDSIWHRSKNIRLVNQLGDTVSLYDNPGKIIVADFFFTSCRSICPILTHNMVRLQQSFIKGGDVRNKIDTSIVQFLSFTVDPDRDSVPVLKNYADHFGVQHDNWWMLTGSRDSIYRFAFEELKVDKFSEEPVSPDFVHTSRYVLLDKDRVVRGYYNGLDSVSIGKLARDIGLLMLEKDARQPSTVFREIIDLGWLWLLVALMITFFILYLRKKRKGND</sequence>
<evidence type="ECO:0000256" key="3">
    <source>
        <dbReference type="PIRSR" id="PIRSR603782-2"/>
    </source>
</evidence>
<keyword evidence="2" id="KW-0186">Copper</keyword>
<dbReference type="Pfam" id="PF02630">
    <property type="entry name" value="SCO1-SenC"/>
    <property type="match status" value="1"/>
</dbReference>
<protein>
    <submittedName>
        <fullName evidence="5">Protein SCO1/2</fullName>
    </submittedName>
</protein>
<dbReference type="RefSeq" id="WP_092723451.1">
    <property type="nucleotide sequence ID" value="NZ_FNNO01000005.1"/>
</dbReference>
<accession>A0A8X8IFM3</accession>
<keyword evidence="4" id="KW-1133">Transmembrane helix</keyword>
<organism evidence="5 6">
    <name type="scientific">Hydrobacter penzbergensis</name>
    <dbReference type="NCBI Taxonomy" id="1235997"/>
    <lineage>
        <taxon>Bacteria</taxon>
        <taxon>Pseudomonadati</taxon>
        <taxon>Bacteroidota</taxon>
        <taxon>Chitinophagia</taxon>
        <taxon>Chitinophagales</taxon>
        <taxon>Chitinophagaceae</taxon>
        <taxon>Hydrobacter</taxon>
    </lineage>
</organism>
<dbReference type="EMBL" id="FNNO01000005">
    <property type="protein sequence ID" value="SDW76354.1"/>
    <property type="molecule type" value="Genomic_DNA"/>
</dbReference>
<dbReference type="SUPFAM" id="SSF52833">
    <property type="entry name" value="Thioredoxin-like"/>
    <property type="match status" value="1"/>
</dbReference>
<dbReference type="Proteomes" id="UP000198711">
    <property type="component" value="Unassembled WGS sequence"/>
</dbReference>
<dbReference type="CDD" id="cd02968">
    <property type="entry name" value="SCO"/>
    <property type="match status" value="1"/>
</dbReference>
<evidence type="ECO:0000256" key="2">
    <source>
        <dbReference type="PIRSR" id="PIRSR603782-1"/>
    </source>
</evidence>
<feature type="binding site" evidence="2">
    <location>
        <position position="190"/>
    </location>
    <ligand>
        <name>Cu cation</name>
        <dbReference type="ChEBI" id="CHEBI:23378"/>
    </ligand>
</feature>
<evidence type="ECO:0000256" key="1">
    <source>
        <dbReference type="ARBA" id="ARBA00010996"/>
    </source>
</evidence>
<evidence type="ECO:0000313" key="6">
    <source>
        <dbReference type="Proteomes" id="UP000198711"/>
    </source>
</evidence>
<reference evidence="5 6" key="1">
    <citation type="submission" date="2016-10" db="EMBL/GenBank/DDBJ databases">
        <authorList>
            <person name="Varghese N."/>
            <person name="Submissions S."/>
        </authorList>
    </citation>
    <scope>NUCLEOTIDE SEQUENCE [LARGE SCALE GENOMIC DNA]</scope>
    <source>
        <strain evidence="5 6">DSM 25353</strain>
    </source>
</reference>
<comment type="caution">
    <text evidence="5">The sequence shown here is derived from an EMBL/GenBank/DDBJ whole genome shotgun (WGS) entry which is preliminary data.</text>
</comment>
<dbReference type="AlphaFoldDB" id="A0A8X8IFM3"/>
<proteinExistence type="inferred from homology"/>
<feature type="binding site" evidence="2">
    <location>
        <position position="96"/>
    </location>
    <ligand>
        <name>Cu cation</name>
        <dbReference type="ChEBI" id="CHEBI:23378"/>
    </ligand>
</feature>
<keyword evidence="2" id="KW-0479">Metal-binding</keyword>
<gene>
    <name evidence="5" type="ORF">SAMN05444410_105199</name>
</gene>
<feature type="disulfide bond" description="Redox-active" evidence="3">
    <location>
        <begin position="92"/>
        <end position="96"/>
    </location>
</feature>
<comment type="similarity">
    <text evidence="1">Belongs to the SCO1/2 family.</text>
</comment>
<keyword evidence="6" id="KW-1185">Reference proteome</keyword>
<name>A0A8X8IFM3_9BACT</name>
<dbReference type="InterPro" id="IPR003782">
    <property type="entry name" value="SCO1/SenC"/>
</dbReference>
<dbReference type="PANTHER" id="PTHR12151:SF25">
    <property type="entry name" value="LINALOOL DEHYDRATASE_ISOMERASE DOMAIN-CONTAINING PROTEIN"/>
    <property type="match status" value="1"/>
</dbReference>
<evidence type="ECO:0000256" key="4">
    <source>
        <dbReference type="SAM" id="Phobius"/>
    </source>
</evidence>